<accession>A0ABY8R3S1</accession>
<dbReference type="Proteomes" id="UP001239169">
    <property type="component" value="Chromosome"/>
</dbReference>
<keyword evidence="3" id="KW-1185">Reference proteome</keyword>
<keyword evidence="1" id="KW-0812">Transmembrane</keyword>
<feature type="transmembrane region" description="Helical" evidence="1">
    <location>
        <begin position="94"/>
        <end position="114"/>
    </location>
</feature>
<evidence type="ECO:0000313" key="2">
    <source>
        <dbReference type="EMBL" id="WGX75943.1"/>
    </source>
</evidence>
<keyword evidence="1" id="KW-1133">Transmembrane helix</keyword>
<feature type="transmembrane region" description="Helical" evidence="1">
    <location>
        <begin position="325"/>
        <end position="346"/>
    </location>
</feature>
<feature type="transmembrane region" description="Helical" evidence="1">
    <location>
        <begin position="143"/>
        <end position="160"/>
    </location>
</feature>
<sequence length="373" mass="43070">MEYLLILFIVIACSFMDIYVEDKKTRNLIYALLCFILIIFAGTRFETGSDWPDYTSTFNNDVGTLKQLLNGTVSLSESRMESGYIVVNSIVKSLGGSINEVFLIMAAITIPIIFKSCKRYTPYCFVAILLYLRYAYPQTNFMFVRQGLSIAVFLYSIRYIHEKSFLKYFICITICVLFHKSTLVLYPVYFIVNKEYKTSILVILMGLSVILGFTRWINFITLFTPDVIDKSINSYLSAGMLAGISPAMIEKILVILVALIFRKKLSEKFKYFNIFLNLYVISFMSYYSLIESYVLQQRMVIIFNISGIILISYFIYLGNKKIIKALICVLIAAMVSVFFIKSVSLFNEDSDYVPYKSYIPMYIENIKDKLINQ</sequence>
<keyword evidence="1" id="KW-0472">Membrane</keyword>
<organism evidence="2 3">
    <name type="scientific">Paraclostridium bifermentans</name>
    <name type="common">Clostridium bifermentans</name>
    <dbReference type="NCBI Taxonomy" id="1490"/>
    <lineage>
        <taxon>Bacteria</taxon>
        <taxon>Bacillati</taxon>
        <taxon>Bacillota</taxon>
        <taxon>Clostridia</taxon>
        <taxon>Peptostreptococcales</taxon>
        <taxon>Peptostreptococcaceae</taxon>
        <taxon>Paraclostridium</taxon>
    </lineage>
</organism>
<evidence type="ECO:0000256" key="1">
    <source>
        <dbReference type="SAM" id="Phobius"/>
    </source>
</evidence>
<protein>
    <submittedName>
        <fullName evidence="2">EpsG family protein</fullName>
    </submittedName>
</protein>
<feature type="transmembrane region" description="Helical" evidence="1">
    <location>
        <begin position="166"/>
        <end position="188"/>
    </location>
</feature>
<dbReference type="EMBL" id="CP124685">
    <property type="protein sequence ID" value="WGX75943.1"/>
    <property type="molecule type" value="Genomic_DNA"/>
</dbReference>
<reference evidence="2 3" key="1">
    <citation type="submission" date="2023-04" db="EMBL/GenBank/DDBJ databases">
        <title>Bacteria Genome Submission.</title>
        <authorList>
            <person name="Isaac P."/>
        </authorList>
    </citation>
    <scope>NUCLEOTIDE SEQUENCE [LARGE SCALE GENOMIC DNA]</scope>
    <source>
        <strain evidence="2 3">SampleS7P1</strain>
    </source>
</reference>
<evidence type="ECO:0000313" key="3">
    <source>
        <dbReference type="Proteomes" id="UP001239169"/>
    </source>
</evidence>
<dbReference type="InterPro" id="IPR049458">
    <property type="entry name" value="EpsG-like"/>
</dbReference>
<proteinExistence type="predicted"/>
<feature type="transmembrane region" description="Helical" evidence="1">
    <location>
        <begin position="200"/>
        <end position="223"/>
    </location>
</feature>
<feature type="transmembrane region" description="Helical" evidence="1">
    <location>
        <begin position="301"/>
        <end position="318"/>
    </location>
</feature>
<dbReference type="Pfam" id="PF14897">
    <property type="entry name" value="EpsG"/>
    <property type="match status" value="1"/>
</dbReference>
<feature type="transmembrane region" description="Helical" evidence="1">
    <location>
        <begin position="271"/>
        <end position="289"/>
    </location>
</feature>
<feature type="transmembrane region" description="Helical" evidence="1">
    <location>
        <begin position="235"/>
        <end position="259"/>
    </location>
</feature>
<name>A0ABY8R3S1_PARBF</name>
<gene>
    <name evidence="2" type="ORF">QJS64_19100</name>
</gene>
<feature type="transmembrane region" description="Helical" evidence="1">
    <location>
        <begin position="26"/>
        <end position="45"/>
    </location>
</feature>